<dbReference type="eggNOG" id="COG0019">
    <property type="taxonomic scope" value="Bacteria"/>
</dbReference>
<dbReference type="GO" id="GO:0009089">
    <property type="term" value="P:lysine biosynthetic process via diaminopimelate"/>
    <property type="evidence" value="ECO:0007669"/>
    <property type="project" value="TreeGrafter"/>
</dbReference>
<dbReference type="InterPro" id="IPR022644">
    <property type="entry name" value="De-COase2_N"/>
</dbReference>
<dbReference type="InterPro" id="IPR002433">
    <property type="entry name" value="Orn_de-COase"/>
</dbReference>
<reference evidence="5 6" key="2">
    <citation type="journal article" date="2013" name="Stand. Genomic Sci.">
        <title>Complete genome sequence of Halorhodospira halophila SL1.</title>
        <authorList>
            <person name="Challacombe J.F."/>
            <person name="Majid S."/>
            <person name="Deole R."/>
            <person name="Brettin T.S."/>
            <person name="Bruce D."/>
            <person name="Delano S.F."/>
            <person name="Detter J.C."/>
            <person name="Gleasner C.D."/>
            <person name="Han C.S."/>
            <person name="Misra M."/>
            <person name="Reitenga K.G."/>
            <person name="Mikhailova N."/>
            <person name="Woyke T."/>
            <person name="Pitluck S."/>
            <person name="Nolan M."/>
            <person name="Land M.L."/>
            <person name="Saunders E."/>
            <person name="Tapia R."/>
            <person name="Lapidus A."/>
            <person name="Ivanova N."/>
            <person name="Hoff W.D."/>
        </authorList>
    </citation>
    <scope>NUCLEOTIDE SEQUENCE [LARGE SCALE GENOMIC DNA]</scope>
    <source>
        <strain evidence="6">DSM 244 / SL1</strain>
    </source>
</reference>
<dbReference type="CDD" id="cd06839">
    <property type="entry name" value="PLPDE_III_Btrk_like"/>
    <property type="match status" value="1"/>
</dbReference>
<keyword evidence="2 3" id="KW-0663">Pyridoxal phosphate</keyword>
<dbReference type="PRINTS" id="PR01182">
    <property type="entry name" value="ORNDCRBXLASE"/>
</dbReference>
<dbReference type="STRING" id="349124.Hhal_1565"/>
<dbReference type="RefSeq" id="WP_011814351.1">
    <property type="nucleotide sequence ID" value="NC_008789.1"/>
</dbReference>
<feature type="domain" description="Orn/DAP/Arg decarboxylase 2 N-terminal" evidence="4">
    <location>
        <begin position="47"/>
        <end position="293"/>
    </location>
</feature>
<dbReference type="PRINTS" id="PR01179">
    <property type="entry name" value="ODADCRBXLASE"/>
</dbReference>
<evidence type="ECO:0000256" key="1">
    <source>
        <dbReference type="ARBA" id="ARBA00001933"/>
    </source>
</evidence>
<dbReference type="NCBIfam" id="TIGR03099">
    <property type="entry name" value="dCO2ase_PEP1"/>
    <property type="match status" value="1"/>
</dbReference>
<accession>A1WXB7</accession>
<reference evidence="6" key="1">
    <citation type="submission" date="2006-12" db="EMBL/GenBank/DDBJ databases">
        <title>Complete sequence of Halorhodospira halophila SL1.</title>
        <authorList>
            <consortium name="US DOE Joint Genome Institute"/>
            <person name="Copeland A."/>
            <person name="Lucas S."/>
            <person name="Lapidus A."/>
            <person name="Barry K."/>
            <person name="Detter J.C."/>
            <person name="Glavina del Rio T."/>
            <person name="Hammon N."/>
            <person name="Israni S."/>
            <person name="Dalin E."/>
            <person name="Tice H."/>
            <person name="Pitluck S."/>
            <person name="Saunders E."/>
            <person name="Brettin T."/>
            <person name="Bruce D."/>
            <person name="Han C."/>
            <person name="Tapia R."/>
            <person name="Schmutz J."/>
            <person name="Larimer F."/>
            <person name="Land M."/>
            <person name="Hauser L."/>
            <person name="Kyrpides N."/>
            <person name="Mikhailova N."/>
            <person name="Hoff W."/>
            <person name="Richardson P."/>
        </authorList>
    </citation>
    <scope>NUCLEOTIDE SEQUENCE [LARGE SCALE GENOMIC DNA]</scope>
    <source>
        <strain evidence="6">DSM 244 / SL1</strain>
    </source>
</reference>
<keyword evidence="6" id="KW-1185">Reference proteome</keyword>
<dbReference type="SUPFAM" id="SSF50621">
    <property type="entry name" value="Alanine racemase C-terminal domain-like"/>
    <property type="match status" value="1"/>
</dbReference>
<dbReference type="InterPro" id="IPR017530">
    <property type="entry name" value="DCO2ase_PEP1"/>
</dbReference>
<dbReference type="InterPro" id="IPR000183">
    <property type="entry name" value="Orn/DAP/Arg_de-COase"/>
</dbReference>
<dbReference type="InterPro" id="IPR009006">
    <property type="entry name" value="Ala_racemase/Decarboxylase_C"/>
</dbReference>
<comment type="cofactor">
    <cofactor evidence="1 3">
        <name>pyridoxal 5'-phosphate</name>
        <dbReference type="ChEBI" id="CHEBI:597326"/>
    </cofactor>
</comment>
<evidence type="ECO:0000313" key="6">
    <source>
        <dbReference type="Proteomes" id="UP000000647"/>
    </source>
</evidence>
<dbReference type="GO" id="GO:0006596">
    <property type="term" value="P:polyamine biosynthetic process"/>
    <property type="evidence" value="ECO:0007669"/>
    <property type="project" value="InterPro"/>
</dbReference>
<sequence>MNPHVAHLPCMEVFSIQDGELTLQGVPVTQLAESAGQTPFFAYDRAMIDHRVAALRATLPPEIHLHYAIKANPMPELVQHLARMVDGLDVASAGELALALETETAPADISIAGPGKQDHELARALESGVTINLESPGELERLAELANRHGRTPSVAIRINPDFTLKTSGMQMGGGPKQFGIDTEQAPAVLHRIGELSFDFRGFQIFAGSQNLNTDALITAQNGIFELFNRLADEAPAPVTLLNMGGGLGIPYFANDRPLDLDRYGEHLHRHVAACRQRFPNVQIVLELGRYLVGEAGVYVVRVIDRKVSRGQVFLVTDGGMHHHLAASGNLGQTIRRDYPIALATAMDHPAAEDVSVVGPLCTPLDVLGSRVPLPYAKPGDLIVVFQSGAYGLSASPTYFLNHPKAAELLV</sequence>
<dbReference type="InterPro" id="IPR029066">
    <property type="entry name" value="PLP-binding_barrel"/>
</dbReference>
<feature type="active site" description="Proton donor" evidence="3">
    <location>
        <position position="362"/>
    </location>
</feature>
<proteinExistence type="predicted"/>
<dbReference type="AlphaFoldDB" id="A1WXB7"/>
<name>A1WXB7_HALHL</name>
<dbReference type="SUPFAM" id="SSF51419">
    <property type="entry name" value="PLP-binding barrel"/>
    <property type="match status" value="1"/>
</dbReference>
<dbReference type="PROSITE" id="PS00879">
    <property type="entry name" value="ODR_DC_2_2"/>
    <property type="match status" value="1"/>
</dbReference>
<dbReference type="Gene3D" id="2.40.37.10">
    <property type="entry name" value="Lyase, Ornithine Decarboxylase, Chain A, domain 1"/>
    <property type="match status" value="1"/>
</dbReference>
<dbReference type="EMBL" id="CP000544">
    <property type="protein sequence ID" value="ABM62329.1"/>
    <property type="molecule type" value="Genomic_DNA"/>
</dbReference>
<evidence type="ECO:0000259" key="4">
    <source>
        <dbReference type="Pfam" id="PF02784"/>
    </source>
</evidence>
<dbReference type="KEGG" id="hha:Hhal_1565"/>
<evidence type="ECO:0000313" key="5">
    <source>
        <dbReference type="EMBL" id="ABM62329.1"/>
    </source>
</evidence>
<feature type="modified residue" description="N6-(pyridoxal phosphate)lysine" evidence="3">
    <location>
        <position position="70"/>
    </location>
</feature>
<evidence type="ECO:0000256" key="3">
    <source>
        <dbReference type="PIRSR" id="PIRSR600183-50"/>
    </source>
</evidence>
<dbReference type="PANTHER" id="PTHR43727">
    <property type="entry name" value="DIAMINOPIMELATE DECARBOXYLASE"/>
    <property type="match status" value="1"/>
</dbReference>
<dbReference type="Gene3D" id="3.20.20.10">
    <property type="entry name" value="Alanine racemase"/>
    <property type="match status" value="1"/>
</dbReference>
<dbReference type="HOGENOM" id="CLU_026444_0_3_6"/>
<protein>
    <submittedName>
        <fullName evidence="5">Orn/DAP/Arg decarboxylase 2</fullName>
    </submittedName>
</protein>
<dbReference type="GO" id="GO:0008836">
    <property type="term" value="F:diaminopimelate decarboxylase activity"/>
    <property type="evidence" value="ECO:0007669"/>
    <property type="project" value="TreeGrafter"/>
</dbReference>
<dbReference type="Proteomes" id="UP000000647">
    <property type="component" value="Chromosome"/>
</dbReference>
<evidence type="ECO:0000256" key="2">
    <source>
        <dbReference type="ARBA" id="ARBA00022898"/>
    </source>
</evidence>
<dbReference type="PANTHER" id="PTHR43727:SF2">
    <property type="entry name" value="GROUP IV DECARBOXYLASE"/>
    <property type="match status" value="1"/>
</dbReference>
<dbReference type="InterPro" id="IPR022657">
    <property type="entry name" value="De-COase2_CS"/>
</dbReference>
<dbReference type="Pfam" id="PF02784">
    <property type="entry name" value="Orn_Arg_deC_N"/>
    <property type="match status" value="1"/>
</dbReference>
<organism evidence="5 6">
    <name type="scientific">Halorhodospira halophila (strain DSM 244 / SL1)</name>
    <name type="common">Ectothiorhodospira halophila (strain DSM 244 / SL1)</name>
    <dbReference type="NCBI Taxonomy" id="349124"/>
    <lineage>
        <taxon>Bacteria</taxon>
        <taxon>Pseudomonadati</taxon>
        <taxon>Pseudomonadota</taxon>
        <taxon>Gammaproteobacteria</taxon>
        <taxon>Chromatiales</taxon>
        <taxon>Ectothiorhodospiraceae</taxon>
        <taxon>Halorhodospira</taxon>
    </lineage>
</organism>
<gene>
    <name evidence="5" type="ordered locus">Hhal_1565</name>
</gene>